<proteinExistence type="predicted"/>
<keyword evidence="1" id="KW-0812">Transmembrane</keyword>
<keyword evidence="1" id="KW-0472">Membrane</keyword>
<feature type="transmembrane region" description="Helical" evidence="1">
    <location>
        <begin position="268"/>
        <end position="287"/>
    </location>
</feature>
<dbReference type="InterPro" id="IPR029044">
    <property type="entry name" value="Nucleotide-diphossugar_trans"/>
</dbReference>
<protein>
    <submittedName>
        <fullName evidence="3">Glycosyltransferase</fullName>
        <ecNumber evidence="3">2.4.-.-</ecNumber>
    </submittedName>
</protein>
<gene>
    <name evidence="3" type="ORF">NG653_02600</name>
</gene>
<keyword evidence="4" id="KW-1185">Reference proteome</keyword>
<dbReference type="GO" id="GO:0016757">
    <property type="term" value="F:glycosyltransferase activity"/>
    <property type="evidence" value="ECO:0007669"/>
    <property type="project" value="UniProtKB-KW"/>
</dbReference>
<name>A0ABT1AUL6_9FLAO</name>
<keyword evidence="3" id="KW-0328">Glycosyltransferase</keyword>
<evidence type="ECO:0000259" key="2">
    <source>
        <dbReference type="Pfam" id="PF00535"/>
    </source>
</evidence>
<evidence type="ECO:0000256" key="1">
    <source>
        <dbReference type="SAM" id="Phobius"/>
    </source>
</evidence>
<evidence type="ECO:0000313" key="3">
    <source>
        <dbReference type="EMBL" id="MCO5723730.1"/>
    </source>
</evidence>
<reference evidence="3 4" key="1">
    <citation type="submission" date="2022-06" db="EMBL/GenBank/DDBJ databases">
        <authorList>
            <person name="Xuan X."/>
        </authorList>
    </citation>
    <scope>NUCLEOTIDE SEQUENCE [LARGE SCALE GENOMIC DNA]</scope>
    <source>
        <strain evidence="3 4">2V75</strain>
    </source>
</reference>
<dbReference type="PANTHER" id="PTHR43685">
    <property type="entry name" value="GLYCOSYLTRANSFERASE"/>
    <property type="match status" value="1"/>
</dbReference>
<dbReference type="SUPFAM" id="SSF53448">
    <property type="entry name" value="Nucleotide-diphospho-sugar transferases"/>
    <property type="match status" value="1"/>
</dbReference>
<dbReference type="Gene3D" id="3.90.550.10">
    <property type="entry name" value="Spore Coat Polysaccharide Biosynthesis Protein SpsA, Chain A"/>
    <property type="match status" value="1"/>
</dbReference>
<accession>A0ABT1AUL6</accession>
<keyword evidence="3" id="KW-0808">Transferase</keyword>
<dbReference type="EC" id="2.4.-.-" evidence="3"/>
<dbReference type="InterPro" id="IPR001173">
    <property type="entry name" value="Glyco_trans_2-like"/>
</dbReference>
<feature type="transmembrane region" description="Helical" evidence="1">
    <location>
        <begin position="293"/>
        <end position="314"/>
    </location>
</feature>
<sequence length="338" mass="37669">MERFYSFVIPVYNRPEETRELLGSLALQVFPRPFEVVIVEDGSSLTSEKVVSEFRDRLELSYFCKENTGPGDSRNYGMKKAKGTYYILVDSDCLLPPGYLEAVDKALKKEYADCFGGPDDAHPSFNALQQAISYTMTSVLTTGGIRGRRIARRNFQPRSFNMGLSREAFAASGGFGNIHPGEDPDLSLRLKKLGFSIRLIEGARVYHKRRVTLRSFYRQVFKFGMARPVLNRWHPESSRLVYWLPALFLGGLAGAILLPFFRATPLAWLPLSMACAYLLATGVGAGLKAGSLAAAALAPVALLVQFCGYGLGFLKSTILLTFSRKKPEELFPRLFFKT</sequence>
<dbReference type="RefSeq" id="WP_252740097.1">
    <property type="nucleotide sequence ID" value="NZ_JAMXIB010000001.1"/>
</dbReference>
<dbReference type="InterPro" id="IPR050834">
    <property type="entry name" value="Glycosyltransf_2"/>
</dbReference>
<dbReference type="Pfam" id="PF00535">
    <property type="entry name" value="Glycos_transf_2"/>
    <property type="match status" value="1"/>
</dbReference>
<comment type="caution">
    <text evidence="3">The sequence shown here is derived from an EMBL/GenBank/DDBJ whole genome shotgun (WGS) entry which is preliminary data.</text>
</comment>
<dbReference type="PANTHER" id="PTHR43685:SF2">
    <property type="entry name" value="GLYCOSYLTRANSFERASE 2-LIKE DOMAIN-CONTAINING PROTEIN"/>
    <property type="match status" value="1"/>
</dbReference>
<organism evidence="3 4">
    <name type="scientific">Robiginitalea marina</name>
    <dbReference type="NCBI Taxonomy" id="2954105"/>
    <lineage>
        <taxon>Bacteria</taxon>
        <taxon>Pseudomonadati</taxon>
        <taxon>Bacteroidota</taxon>
        <taxon>Flavobacteriia</taxon>
        <taxon>Flavobacteriales</taxon>
        <taxon>Flavobacteriaceae</taxon>
        <taxon>Robiginitalea</taxon>
    </lineage>
</organism>
<feature type="transmembrane region" description="Helical" evidence="1">
    <location>
        <begin position="240"/>
        <end position="261"/>
    </location>
</feature>
<feature type="domain" description="Glycosyltransferase 2-like" evidence="2">
    <location>
        <begin position="6"/>
        <end position="120"/>
    </location>
</feature>
<keyword evidence="1" id="KW-1133">Transmembrane helix</keyword>
<dbReference type="Proteomes" id="UP001206312">
    <property type="component" value="Unassembled WGS sequence"/>
</dbReference>
<dbReference type="EMBL" id="JAMXIB010000001">
    <property type="protein sequence ID" value="MCO5723730.1"/>
    <property type="molecule type" value="Genomic_DNA"/>
</dbReference>
<evidence type="ECO:0000313" key="4">
    <source>
        <dbReference type="Proteomes" id="UP001206312"/>
    </source>
</evidence>